<feature type="transmembrane region" description="Helical" evidence="7">
    <location>
        <begin position="91"/>
        <end position="110"/>
    </location>
</feature>
<keyword evidence="6 7" id="KW-0472">Membrane</keyword>
<reference evidence="10" key="1">
    <citation type="submission" date="2011-05" db="EMBL/GenBank/DDBJ databases">
        <title>Complete sequence of Desulfotomaculum kuznetsovii DSM 6115.</title>
        <authorList>
            <person name="Lucas S."/>
            <person name="Han J."/>
            <person name="Lapidus A."/>
            <person name="Cheng J.-F."/>
            <person name="Goodwin L."/>
            <person name="Pitluck S."/>
            <person name="Peters L."/>
            <person name="Mikhailova N."/>
            <person name="Lu M."/>
            <person name="Saunders E."/>
            <person name="Han C."/>
            <person name="Tapia R."/>
            <person name="Land M."/>
            <person name="Hauser L."/>
            <person name="Kyrpides N."/>
            <person name="Ivanova N."/>
            <person name="Pagani I."/>
            <person name="Nazina T."/>
            <person name="Ivanova A."/>
            <person name="Parshina S."/>
            <person name="Kuever J."/>
            <person name="Muyzer G."/>
            <person name="Plugge C."/>
            <person name="Stams A."/>
            <person name="Woyke T."/>
        </authorList>
    </citation>
    <scope>NUCLEOTIDE SEQUENCE [LARGE SCALE GENOMIC DNA]</scope>
    <source>
        <strain evidence="10">DSM 6115 / VKM B-1805 / 17</strain>
    </source>
</reference>
<feature type="transmembrane region" description="Helical" evidence="7">
    <location>
        <begin position="59"/>
        <end position="84"/>
    </location>
</feature>
<dbReference type="Pfam" id="PF05977">
    <property type="entry name" value="MFS_3"/>
    <property type="match status" value="1"/>
</dbReference>
<feature type="transmembrane region" description="Helical" evidence="7">
    <location>
        <begin position="300"/>
        <end position="320"/>
    </location>
</feature>
<dbReference type="InterPro" id="IPR010290">
    <property type="entry name" value="TM_effector"/>
</dbReference>
<dbReference type="PROSITE" id="PS50850">
    <property type="entry name" value="MFS"/>
    <property type="match status" value="1"/>
</dbReference>
<gene>
    <name evidence="9" type="ordered locus">Desku_0392</name>
</gene>
<keyword evidence="5 7" id="KW-1133">Transmembrane helix</keyword>
<feature type="transmembrane region" description="Helical" evidence="7">
    <location>
        <begin position="271"/>
        <end position="293"/>
    </location>
</feature>
<feature type="transmembrane region" description="Helical" evidence="7">
    <location>
        <begin position="29"/>
        <end position="47"/>
    </location>
</feature>
<feature type="transmembrane region" description="Helical" evidence="7">
    <location>
        <begin position="182"/>
        <end position="206"/>
    </location>
</feature>
<evidence type="ECO:0000256" key="6">
    <source>
        <dbReference type="ARBA" id="ARBA00023136"/>
    </source>
</evidence>
<dbReference type="AlphaFoldDB" id="A0AAU8PE25"/>
<proteinExistence type="predicted"/>
<dbReference type="GO" id="GO:0022857">
    <property type="term" value="F:transmembrane transporter activity"/>
    <property type="evidence" value="ECO:0007669"/>
    <property type="project" value="InterPro"/>
</dbReference>
<keyword evidence="10" id="KW-1185">Reference proteome</keyword>
<accession>A0AAU8PE25</accession>
<evidence type="ECO:0000256" key="7">
    <source>
        <dbReference type="SAM" id="Phobius"/>
    </source>
</evidence>
<name>A0AAU8PE25_DESK7</name>
<evidence type="ECO:0000313" key="9">
    <source>
        <dbReference type="EMBL" id="AEG14017.1"/>
    </source>
</evidence>
<dbReference type="KEGG" id="dku:Desku_0392"/>
<dbReference type="InterPro" id="IPR020846">
    <property type="entry name" value="MFS_dom"/>
</dbReference>
<dbReference type="InterPro" id="IPR036259">
    <property type="entry name" value="MFS_trans_sf"/>
</dbReference>
<dbReference type="PANTHER" id="PTHR23513">
    <property type="entry name" value="INTEGRAL MEMBRANE EFFLUX PROTEIN-RELATED"/>
    <property type="match status" value="1"/>
</dbReference>
<keyword evidence="2" id="KW-0813">Transport</keyword>
<feature type="transmembrane region" description="Helical" evidence="7">
    <location>
        <begin position="227"/>
        <end position="251"/>
    </location>
</feature>
<evidence type="ECO:0000256" key="2">
    <source>
        <dbReference type="ARBA" id="ARBA00022448"/>
    </source>
</evidence>
<dbReference type="Proteomes" id="UP000009229">
    <property type="component" value="Chromosome"/>
</dbReference>
<feature type="transmembrane region" description="Helical" evidence="7">
    <location>
        <begin position="360"/>
        <end position="379"/>
    </location>
</feature>
<feature type="domain" description="Major facilitator superfamily (MFS) profile" evidence="8">
    <location>
        <begin position="233"/>
        <end position="419"/>
    </location>
</feature>
<keyword evidence="3" id="KW-1003">Cell membrane</keyword>
<feature type="transmembrane region" description="Helical" evidence="7">
    <location>
        <begin position="326"/>
        <end position="348"/>
    </location>
</feature>
<dbReference type="PANTHER" id="PTHR23513:SF11">
    <property type="entry name" value="STAPHYLOFERRIN A TRANSPORTER"/>
    <property type="match status" value="1"/>
</dbReference>
<protein>
    <submittedName>
        <fullName evidence="9">Major facilitator superfamily MFS_1</fullName>
    </submittedName>
</protein>
<dbReference type="EMBL" id="CP002770">
    <property type="protein sequence ID" value="AEG14017.1"/>
    <property type="molecule type" value="Genomic_DNA"/>
</dbReference>
<evidence type="ECO:0000256" key="1">
    <source>
        <dbReference type="ARBA" id="ARBA00004651"/>
    </source>
</evidence>
<feature type="transmembrane region" description="Helical" evidence="7">
    <location>
        <begin position="116"/>
        <end position="134"/>
    </location>
</feature>
<dbReference type="GO" id="GO:0005886">
    <property type="term" value="C:plasma membrane"/>
    <property type="evidence" value="ECO:0007669"/>
    <property type="project" value="UniProtKB-SubCell"/>
</dbReference>
<feature type="transmembrane region" description="Helical" evidence="7">
    <location>
        <begin position="155"/>
        <end position="176"/>
    </location>
</feature>
<evidence type="ECO:0000256" key="5">
    <source>
        <dbReference type="ARBA" id="ARBA00022989"/>
    </source>
</evidence>
<evidence type="ECO:0000259" key="8">
    <source>
        <dbReference type="PROSITE" id="PS50850"/>
    </source>
</evidence>
<feature type="transmembrane region" description="Helical" evidence="7">
    <location>
        <begin position="385"/>
        <end position="406"/>
    </location>
</feature>
<sequence>MRTLPYPEQKKSPGFKAIISSLRHRNFRLFWTGQCISLVGTWMQNMAQSWLVLELTGSPFLLGLVGALQFIPLLLFALFTGVVVDRLPKRPLLLFAQGMSMLIALVLGLLTLFNVVQYWHVAVLAFLLGTMHSLDMPARQAFIIELVGRDDLMNAIALNSSVFNGARIIGPAVAGLVISTVGIAACFLANAASFLFVLGGLLLIQVQEDKAVREGHKKLWEDVREGLAYILSNPTVFTVLAMVGSMSTLAINFNVLVPVFAREVLHREAQGFGFLMSATGLGAFMGALTLAYLSNRGPRVKLLLAAASGFCLCELLLALVRYYPLALVLLCLAGFAVSTFSASANATVQMNVPDRLRGRVMSIYSLVFIGLVPLGNFFSGTVAHFWGAPVGFALGGGLALLFLLFLSRRLLRHQHTPVS</sequence>
<evidence type="ECO:0000256" key="3">
    <source>
        <dbReference type="ARBA" id="ARBA00022475"/>
    </source>
</evidence>
<evidence type="ECO:0000256" key="4">
    <source>
        <dbReference type="ARBA" id="ARBA00022692"/>
    </source>
</evidence>
<dbReference type="SUPFAM" id="SSF103473">
    <property type="entry name" value="MFS general substrate transporter"/>
    <property type="match status" value="1"/>
</dbReference>
<keyword evidence="4 7" id="KW-0812">Transmembrane</keyword>
<dbReference type="CDD" id="cd06173">
    <property type="entry name" value="MFS_MefA_like"/>
    <property type="match status" value="1"/>
</dbReference>
<evidence type="ECO:0000313" key="10">
    <source>
        <dbReference type="Proteomes" id="UP000009229"/>
    </source>
</evidence>
<comment type="subcellular location">
    <subcellularLocation>
        <location evidence="1">Cell membrane</location>
        <topology evidence="1">Multi-pass membrane protein</topology>
    </subcellularLocation>
</comment>
<dbReference type="Gene3D" id="1.20.1250.20">
    <property type="entry name" value="MFS general substrate transporter like domains"/>
    <property type="match status" value="1"/>
</dbReference>
<organism evidence="9 10">
    <name type="scientific">Desulfofundulus kuznetsovii (strain DSM 6115 / VKM B-1805 / 17)</name>
    <name type="common">Desulfotomaculum kuznetsovii</name>
    <dbReference type="NCBI Taxonomy" id="760568"/>
    <lineage>
        <taxon>Bacteria</taxon>
        <taxon>Bacillati</taxon>
        <taxon>Bacillota</taxon>
        <taxon>Clostridia</taxon>
        <taxon>Eubacteriales</taxon>
        <taxon>Peptococcaceae</taxon>
        <taxon>Desulfofundulus</taxon>
    </lineage>
</organism>
<dbReference type="RefSeq" id="WP_013821532.1">
    <property type="nucleotide sequence ID" value="NC_015573.1"/>
</dbReference>